<evidence type="ECO:0000256" key="7">
    <source>
        <dbReference type="PROSITE-ProRule" id="PRU00042"/>
    </source>
</evidence>
<dbReference type="PANTHER" id="PTHR24406">
    <property type="entry name" value="TRANSCRIPTIONAL REPRESSOR CTCFL-RELATED"/>
    <property type="match status" value="1"/>
</dbReference>
<comment type="subcellular location">
    <subcellularLocation>
        <location evidence="1">Nucleus</location>
    </subcellularLocation>
</comment>
<dbReference type="GeneID" id="96006949"/>
<evidence type="ECO:0000313" key="10">
    <source>
        <dbReference type="Proteomes" id="UP000803884"/>
    </source>
</evidence>
<keyword evidence="3" id="KW-0677">Repeat</keyword>
<dbReference type="AlphaFoldDB" id="A0AB34KMB1"/>
<dbReference type="Proteomes" id="UP000803884">
    <property type="component" value="Unassembled WGS sequence"/>
</dbReference>
<dbReference type="SUPFAM" id="SSF57667">
    <property type="entry name" value="beta-beta-alpha zinc fingers"/>
    <property type="match status" value="1"/>
</dbReference>
<evidence type="ECO:0000313" key="9">
    <source>
        <dbReference type="EMBL" id="KAL1586268.1"/>
    </source>
</evidence>
<evidence type="ECO:0000256" key="3">
    <source>
        <dbReference type="ARBA" id="ARBA00022737"/>
    </source>
</evidence>
<keyword evidence="4 7" id="KW-0863">Zinc-finger</keyword>
<dbReference type="InterPro" id="IPR050888">
    <property type="entry name" value="ZnF_C2H2-type_TF"/>
</dbReference>
<dbReference type="PROSITE" id="PS00028">
    <property type="entry name" value="ZINC_FINGER_C2H2_1"/>
    <property type="match status" value="2"/>
</dbReference>
<dbReference type="Pfam" id="PF00096">
    <property type="entry name" value="zf-C2H2"/>
    <property type="match status" value="1"/>
</dbReference>
<evidence type="ECO:0000259" key="8">
    <source>
        <dbReference type="PROSITE" id="PS50157"/>
    </source>
</evidence>
<keyword evidence="6" id="KW-0539">Nucleus</keyword>
<feature type="domain" description="C2H2-type" evidence="8">
    <location>
        <begin position="185"/>
        <end position="212"/>
    </location>
</feature>
<reference evidence="9 10" key="1">
    <citation type="journal article" date="2020" name="Microbiol. Resour. Announc.">
        <title>Draft Genome Sequence of a Cladosporium Species Isolated from the Mesophotic Ascidian Didemnum maculosum.</title>
        <authorList>
            <person name="Gioti A."/>
            <person name="Siaperas R."/>
            <person name="Nikolaivits E."/>
            <person name="Le Goff G."/>
            <person name="Ouazzani J."/>
            <person name="Kotoulas G."/>
            <person name="Topakas E."/>
        </authorList>
    </citation>
    <scope>NUCLEOTIDE SEQUENCE [LARGE SCALE GENOMIC DNA]</scope>
    <source>
        <strain evidence="9 10">TM138-S3</strain>
    </source>
</reference>
<dbReference type="Gene3D" id="3.30.160.60">
    <property type="entry name" value="Classic Zinc Finger"/>
    <property type="match status" value="1"/>
</dbReference>
<gene>
    <name evidence="9" type="ORF">WHR41_05506</name>
</gene>
<keyword evidence="5" id="KW-0862">Zinc</keyword>
<dbReference type="GO" id="GO:0008270">
    <property type="term" value="F:zinc ion binding"/>
    <property type="evidence" value="ECO:0007669"/>
    <property type="project" value="UniProtKB-KW"/>
</dbReference>
<evidence type="ECO:0000256" key="4">
    <source>
        <dbReference type="ARBA" id="ARBA00022771"/>
    </source>
</evidence>
<comment type="caution">
    <text evidence="9">The sequence shown here is derived from an EMBL/GenBank/DDBJ whole genome shotgun (WGS) entry which is preliminary data.</text>
</comment>
<dbReference type="InterPro" id="IPR036236">
    <property type="entry name" value="Znf_C2H2_sf"/>
</dbReference>
<proteinExistence type="predicted"/>
<keyword evidence="2" id="KW-0479">Metal-binding</keyword>
<organism evidence="9 10">
    <name type="scientific">Cladosporium halotolerans</name>
    <dbReference type="NCBI Taxonomy" id="1052096"/>
    <lineage>
        <taxon>Eukaryota</taxon>
        <taxon>Fungi</taxon>
        <taxon>Dikarya</taxon>
        <taxon>Ascomycota</taxon>
        <taxon>Pezizomycotina</taxon>
        <taxon>Dothideomycetes</taxon>
        <taxon>Dothideomycetidae</taxon>
        <taxon>Cladosporiales</taxon>
        <taxon>Cladosporiaceae</taxon>
        <taxon>Cladosporium</taxon>
    </lineage>
</organism>
<dbReference type="PROSITE" id="PS50157">
    <property type="entry name" value="ZINC_FINGER_C2H2_2"/>
    <property type="match status" value="1"/>
</dbReference>
<dbReference type="SMART" id="SM00355">
    <property type="entry name" value="ZnF_C2H2"/>
    <property type="match status" value="3"/>
</dbReference>
<dbReference type="InterPro" id="IPR013087">
    <property type="entry name" value="Znf_C2H2_type"/>
</dbReference>
<evidence type="ECO:0000256" key="6">
    <source>
        <dbReference type="ARBA" id="ARBA00023242"/>
    </source>
</evidence>
<dbReference type="GO" id="GO:0005634">
    <property type="term" value="C:nucleus"/>
    <property type="evidence" value="ECO:0007669"/>
    <property type="project" value="UniProtKB-SubCell"/>
</dbReference>
<dbReference type="RefSeq" id="XP_069229373.1">
    <property type="nucleotide sequence ID" value="XM_069374111.1"/>
</dbReference>
<protein>
    <recommendedName>
        <fullName evidence="8">C2H2-type domain-containing protein</fullName>
    </recommendedName>
</protein>
<evidence type="ECO:0000256" key="1">
    <source>
        <dbReference type="ARBA" id="ARBA00004123"/>
    </source>
</evidence>
<sequence length="381" mass="41706">MDNRPDDYISRVFTNAHLTSNVGLWALQEPAGHDDLYYHAESDFNRDLEHLQPLPPPSPVPLAYHALASPQAEPRHNNRDRPYRAPEHTVTQFFNFGNPQLRDYRMLGGAAEAVIDSYFPVTGSVQGYAQTAPAGRGSVISASAHSAQTAHLPLPRCPTCGKPQKDSDALRHHLESHDPVIKGRHKCDICGRGFRYPREVRRHRPTHFRTSEDEKFHCQEPGCKSVIERSDNFQRHLREHAKAALAEPNLVQVPTLGVSEHIPRARTHAHVMASAGPRPRGIPSTGSVFVSETRSPFSMRVGNMAFGDDSSATSFSLEGMSPDGCVDPSFPSLGAGSQRHPASAVAVVKDNRANGSGNGFALAIDCPPGDVNTAQSLWTWS</sequence>
<evidence type="ECO:0000256" key="2">
    <source>
        <dbReference type="ARBA" id="ARBA00022723"/>
    </source>
</evidence>
<dbReference type="EMBL" id="JAAQHG020000015">
    <property type="protein sequence ID" value="KAL1586268.1"/>
    <property type="molecule type" value="Genomic_DNA"/>
</dbReference>
<name>A0AB34KMB1_9PEZI</name>
<evidence type="ECO:0000256" key="5">
    <source>
        <dbReference type="ARBA" id="ARBA00022833"/>
    </source>
</evidence>
<accession>A0AB34KMB1</accession>
<keyword evidence="10" id="KW-1185">Reference proteome</keyword>